<dbReference type="SUPFAM" id="SSF52518">
    <property type="entry name" value="Thiamin diphosphate-binding fold (THDP-binding)"/>
    <property type="match status" value="1"/>
</dbReference>
<organism evidence="2">
    <name type="scientific">marine metagenome</name>
    <dbReference type="NCBI Taxonomy" id="408172"/>
    <lineage>
        <taxon>unclassified sequences</taxon>
        <taxon>metagenomes</taxon>
        <taxon>ecological metagenomes</taxon>
    </lineage>
</organism>
<feature type="domain" description="Thiamine pyrophosphate enzyme N-terminal TPP-binding" evidence="1">
    <location>
        <begin position="3"/>
        <end position="77"/>
    </location>
</feature>
<dbReference type="Gene3D" id="3.40.50.970">
    <property type="match status" value="1"/>
</dbReference>
<dbReference type="InterPro" id="IPR012001">
    <property type="entry name" value="Thiamin_PyroP_enz_TPP-bd_dom"/>
</dbReference>
<sequence length="88" mass="9292">MISVATGIARILKMEGIEWVSTFPVCRVNNSLGEENIPMIMMRDDRYAVALADGYSRVTAGKEIGVCTVQGGVNAAGIQVAYAGLAQA</sequence>
<accession>A0A382DQL2</accession>
<dbReference type="GO" id="GO:0030976">
    <property type="term" value="F:thiamine pyrophosphate binding"/>
    <property type="evidence" value="ECO:0007669"/>
    <property type="project" value="InterPro"/>
</dbReference>
<name>A0A382DQL2_9ZZZZ</name>
<dbReference type="EMBL" id="UINC01040585">
    <property type="protein sequence ID" value="SVB40658.1"/>
    <property type="molecule type" value="Genomic_DNA"/>
</dbReference>
<dbReference type="AlphaFoldDB" id="A0A382DQL2"/>
<evidence type="ECO:0000259" key="1">
    <source>
        <dbReference type="Pfam" id="PF02776"/>
    </source>
</evidence>
<gene>
    <name evidence="2" type="ORF">METZ01_LOCUS193512</name>
</gene>
<reference evidence="2" key="1">
    <citation type="submission" date="2018-05" db="EMBL/GenBank/DDBJ databases">
        <authorList>
            <person name="Lanie J.A."/>
            <person name="Ng W.-L."/>
            <person name="Kazmierczak K.M."/>
            <person name="Andrzejewski T.M."/>
            <person name="Davidsen T.M."/>
            <person name="Wayne K.J."/>
            <person name="Tettelin H."/>
            <person name="Glass J.I."/>
            <person name="Rusch D."/>
            <person name="Podicherti R."/>
            <person name="Tsui H.-C.T."/>
            <person name="Winkler M.E."/>
        </authorList>
    </citation>
    <scope>NUCLEOTIDE SEQUENCE</scope>
</reference>
<dbReference type="InterPro" id="IPR029061">
    <property type="entry name" value="THDP-binding"/>
</dbReference>
<feature type="non-terminal residue" evidence="2">
    <location>
        <position position="88"/>
    </location>
</feature>
<evidence type="ECO:0000313" key="2">
    <source>
        <dbReference type="EMBL" id="SVB40658.1"/>
    </source>
</evidence>
<protein>
    <recommendedName>
        <fullName evidence="1">Thiamine pyrophosphate enzyme N-terminal TPP-binding domain-containing protein</fullName>
    </recommendedName>
</protein>
<proteinExistence type="predicted"/>
<dbReference type="Pfam" id="PF02776">
    <property type="entry name" value="TPP_enzyme_N"/>
    <property type="match status" value="1"/>
</dbReference>
<dbReference type="CDD" id="cd07035">
    <property type="entry name" value="TPP_PYR_POX_like"/>
    <property type="match status" value="1"/>
</dbReference>